<sequence length="65" mass="7104">ITAAAATAFQWSYAYGLKMVTLSSLAFAGIGLICCLLCENIDAKMNDNVEVFLENDVNAEKNEFH</sequence>
<proteinExistence type="predicted"/>
<comment type="caution">
    <text evidence="1">The sequence shown here is derived from an EMBL/GenBank/DDBJ whole genome shotgun (WGS) entry which is preliminary data.</text>
</comment>
<keyword evidence="2" id="KW-1185">Reference proteome</keyword>
<reference evidence="1" key="1">
    <citation type="submission" date="2024-09" db="EMBL/GenBank/DDBJ databases">
        <title>Black Yeasts Isolated from many extreme environments.</title>
        <authorList>
            <person name="Coleine C."/>
            <person name="Stajich J.E."/>
            <person name="Selbmann L."/>
        </authorList>
    </citation>
    <scope>NUCLEOTIDE SEQUENCE</scope>
    <source>
        <strain evidence="1">CCFEE 5737</strain>
    </source>
</reference>
<dbReference type="EMBL" id="JAWDJW010002471">
    <property type="protein sequence ID" value="KAK3077822.1"/>
    <property type="molecule type" value="Genomic_DNA"/>
</dbReference>
<gene>
    <name evidence="1" type="ORF">LTS18_009164</name>
</gene>
<dbReference type="Proteomes" id="UP001186974">
    <property type="component" value="Unassembled WGS sequence"/>
</dbReference>
<feature type="non-terminal residue" evidence="1">
    <location>
        <position position="1"/>
    </location>
</feature>
<accession>A0ACC3DM93</accession>
<evidence type="ECO:0000313" key="1">
    <source>
        <dbReference type="EMBL" id="KAK3077822.1"/>
    </source>
</evidence>
<name>A0ACC3DM93_9PEZI</name>
<evidence type="ECO:0000313" key="2">
    <source>
        <dbReference type="Proteomes" id="UP001186974"/>
    </source>
</evidence>
<organism evidence="1 2">
    <name type="scientific">Coniosporium uncinatum</name>
    <dbReference type="NCBI Taxonomy" id="93489"/>
    <lineage>
        <taxon>Eukaryota</taxon>
        <taxon>Fungi</taxon>
        <taxon>Dikarya</taxon>
        <taxon>Ascomycota</taxon>
        <taxon>Pezizomycotina</taxon>
        <taxon>Dothideomycetes</taxon>
        <taxon>Dothideomycetes incertae sedis</taxon>
        <taxon>Coniosporium</taxon>
    </lineage>
</organism>
<protein>
    <submittedName>
        <fullName evidence="1">Uncharacterized protein</fullName>
    </submittedName>
</protein>